<keyword evidence="4 5" id="KW-0413">Isomerase</keyword>
<dbReference type="AlphaFoldDB" id="A0A0C5W479"/>
<dbReference type="Proteomes" id="UP000032266">
    <property type="component" value="Chromosome"/>
</dbReference>
<keyword evidence="9" id="KW-1185">Reference proteome</keyword>
<dbReference type="InterPro" id="IPR001179">
    <property type="entry name" value="PPIase_FKBP_dom"/>
</dbReference>
<dbReference type="HOGENOM" id="CLU_098197_3_0_6"/>
<evidence type="ECO:0000313" key="9">
    <source>
        <dbReference type="Proteomes" id="UP000032266"/>
    </source>
</evidence>
<dbReference type="PANTHER" id="PTHR47861">
    <property type="entry name" value="FKBP-TYPE PEPTIDYL-PROLYL CIS-TRANS ISOMERASE SLYD"/>
    <property type="match status" value="1"/>
</dbReference>
<dbReference type="SUPFAM" id="SSF54534">
    <property type="entry name" value="FKBP-like"/>
    <property type="match status" value="1"/>
</dbReference>
<dbReference type="PANTHER" id="PTHR47861:SF4">
    <property type="entry name" value="FKBP-TYPE 16 KDA PEPTIDYL-PROLYL CIS-TRANS ISOMERASE"/>
    <property type="match status" value="1"/>
</dbReference>
<dbReference type="PROSITE" id="PS50059">
    <property type="entry name" value="FKBP_PPIASE"/>
    <property type="match status" value="1"/>
</dbReference>
<dbReference type="PATRIC" id="fig|1445510.3.peg.5360"/>
<proteinExistence type="inferred from homology"/>
<dbReference type="InterPro" id="IPR046357">
    <property type="entry name" value="PPIase_dom_sf"/>
</dbReference>
<dbReference type="GO" id="GO:0003755">
    <property type="term" value="F:peptidyl-prolyl cis-trans isomerase activity"/>
    <property type="evidence" value="ECO:0007669"/>
    <property type="project" value="UniProtKB-UniRule"/>
</dbReference>
<comment type="similarity">
    <text evidence="2 6">Belongs to the FKBP-type PPIase family.</text>
</comment>
<gene>
    <name evidence="8" type="ORF">YC6258_05399</name>
</gene>
<keyword evidence="3 5" id="KW-0697">Rotamase</keyword>
<name>A0A0C5W479_9GAMM</name>
<evidence type="ECO:0000256" key="3">
    <source>
        <dbReference type="ARBA" id="ARBA00023110"/>
    </source>
</evidence>
<evidence type="ECO:0000256" key="1">
    <source>
        <dbReference type="ARBA" id="ARBA00000971"/>
    </source>
</evidence>
<evidence type="ECO:0000256" key="5">
    <source>
        <dbReference type="PROSITE-ProRule" id="PRU00277"/>
    </source>
</evidence>
<dbReference type="STRING" id="1445510.YC6258_05399"/>
<comment type="catalytic activity">
    <reaction evidence="1 5 6">
        <text>[protein]-peptidylproline (omega=180) = [protein]-peptidylproline (omega=0)</text>
        <dbReference type="Rhea" id="RHEA:16237"/>
        <dbReference type="Rhea" id="RHEA-COMP:10747"/>
        <dbReference type="Rhea" id="RHEA-COMP:10748"/>
        <dbReference type="ChEBI" id="CHEBI:83833"/>
        <dbReference type="ChEBI" id="CHEBI:83834"/>
        <dbReference type="EC" id="5.2.1.8"/>
    </reaction>
</comment>
<organism evidence="8 9">
    <name type="scientific">Gynuella sunshinyii YC6258</name>
    <dbReference type="NCBI Taxonomy" id="1445510"/>
    <lineage>
        <taxon>Bacteria</taxon>
        <taxon>Pseudomonadati</taxon>
        <taxon>Pseudomonadota</taxon>
        <taxon>Gammaproteobacteria</taxon>
        <taxon>Oceanospirillales</taxon>
        <taxon>Saccharospirillaceae</taxon>
        <taxon>Gynuella</taxon>
    </lineage>
</organism>
<dbReference type="NCBIfam" id="NF011676">
    <property type="entry name" value="PRK15095.1"/>
    <property type="match status" value="1"/>
</dbReference>
<evidence type="ECO:0000313" key="8">
    <source>
        <dbReference type="EMBL" id="AJQ97429.1"/>
    </source>
</evidence>
<feature type="domain" description="PPIase FKBP-type" evidence="7">
    <location>
        <begin position="6"/>
        <end position="69"/>
    </location>
</feature>
<dbReference type="RefSeq" id="WP_342670616.1">
    <property type="nucleotide sequence ID" value="NZ_CP007142.1"/>
</dbReference>
<evidence type="ECO:0000256" key="2">
    <source>
        <dbReference type="ARBA" id="ARBA00006577"/>
    </source>
</evidence>
<reference evidence="8 9" key="1">
    <citation type="submission" date="2014-01" db="EMBL/GenBank/DDBJ databases">
        <title>Full genme sequencing of cellulolytic bacterium Gynuella sunshinyii YC6258T gen. nov., sp. nov.</title>
        <authorList>
            <person name="Khan H."/>
            <person name="Chung E.J."/>
            <person name="Chung Y.R."/>
        </authorList>
    </citation>
    <scope>NUCLEOTIDE SEQUENCE [LARGE SCALE GENOMIC DNA]</scope>
    <source>
        <strain evidence="8 9">YC6258</strain>
    </source>
</reference>
<sequence length="145" mass="15885">MKVGPNTRVTLHFAIRLPDGAEVDSNFGGKPAEFNVGDGNLLPGFEESLFGMTAGERRCMSIPPEKGFGMPNPQNLQQFQRSQFDEQMEIRPGLVISFSDAANSELPGVVKEVNEDSVVVDFNHPLSGKTLEFDVEILRVCESGQ</sequence>
<evidence type="ECO:0000259" key="7">
    <source>
        <dbReference type="PROSITE" id="PS50059"/>
    </source>
</evidence>
<dbReference type="Gene3D" id="3.10.50.40">
    <property type="match status" value="1"/>
</dbReference>
<protein>
    <recommendedName>
        <fullName evidence="6">Peptidyl-prolyl cis-trans isomerase</fullName>
        <ecNumber evidence="6">5.2.1.8</ecNumber>
    </recommendedName>
</protein>
<accession>A0A0C5W479</accession>
<dbReference type="EC" id="5.2.1.8" evidence="6"/>
<dbReference type="Pfam" id="PF00254">
    <property type="entry name" value="FKBP_C"/>
    <property type="match status" value="1"/>
</dbReference>
<evidence type="ECO:0000256" key="6">
    <source>
        <dbReference type="RuleBase" id="RU003915"/>
    </source>
</evidence>
<dbReference type="EMBL" id="CP007142">
    <property type="protein sequence ID" value="AJQ97429.1"/>
    <property type="molecule type" value="Genomic_DNA"/>
</dbReference>
<dbReference type="KEGG" id="gsn:YC6258_05399"/>
<evidence type="ECO:0000256" key="4">
    <source>
        <dbReference type="ARBA" id="ARBA00023235"/>
    </source>
</evidence>